<reference evidence="1" key="1">
    <citation type="submission" date="2017-05" db="UniProtKB">
        <authorList>
            <consortium name="EnsemblMetazoa"/>
        </authorList>
    </citation>
    <scope>IDENTIFICATION</scope>
</reference>
<dbReference type="EnsemblMetazoa" id="Aqu2.1.29820_001">
    <property type="protein sequence ID" value="Aqu2.1.29820_001"/>
    <property type="gene ID" value="Aqu2.1.29820"/>
</dbReference>
<accession>A0A1X7UPA0</accession>
<dbReference type="AlphaFoldDB" id="A0A1X7UPA0"/>
<sequence>MSFGSHSLVCKKGSMRFHRHSIVNEVVRRAVPSAGISLVFEPSGLLSDGEGYITFIIKEPRGCRPEGESFLAFLPPNMADNLARFQQHPPVDYFRATAL</sequence>
<organism evidence="1">
    <name type="scientific">Amphimedon queenslandica</name>
    <name type="common">Sponge</name>
    <dbReference type="NCBI Taxonomy" id="400682"/>
    <lineage>
        <taxon>Eukaryota</taxon>
        <taxon>Metazoa</taxon>
        <taxon>Porifera</taxon>
        <taxon>Demospongiae</taxon>
        <taxon>Heteroscleromorpha</taxon>
        <taxon>Haplosclerida</taxon>
        <taxon>Niphatidae</taxon>
        <taxon>Amphimedon</taxon>
    </lineage>
</organism>
<evidence type="ECO:0000313" key="1">
    <source>
        <dbReference type="EnsemblMetazoa" id="Aqu2.1.29820_001"/>
    </source>
</evidence>
<proteinExistence type="predicted"/>
<dbReference type="InParanoid" id="A0A1X7UPA0"/>
<protein>
    <submittedName>
        <fullName evidence="1">Uncharacterized protein</fullName>
    </submittedName>
</protein>
<name>A0A1X7UPA0_AMPQE</name>